<dbReference type="Proteomes" id="UP000663144">
    <property type="component" value="Segment"/>
</dbReference>
<evidence type="ECO:0000313" key="3">
    <source>
        <dbReference type="Proteomes" id="UP000663144"/>
    </source>
</evidence>
<dbReference type="RefSeq" id="YP_010670449.1">
    <property type="nucleotide sequence ID" value="NC_070964.1"/>
</dbReference>
<reference evidence="2" key="1">
    <citation type="submission" date="2020-10" db="EMBL/GenBank/DDBJ databases">
        <title>The Isolation and Genome Sequence of a Novel Cyanophage S-H38 from the Yellow Sea, China.</title>
        <authorList>
            <person name="Jiang T."/>
        </authorList>
    </citation>
    <scope>NUCLEOTIDE SEQUENCE</scope>
</reference>
<name>A0A873WDC2_9CAUD</name>
<sequence>MRRELFPKRNTKAINAPSWHRDCVMYYYTDLCEYPQSNNVNTVETEIPGEPTGETDPETGDPIIGESTYTYEEDILTSAQVWGPYSGKAYKYLTSDTWWFPRGNCPPGTVTPALGGSSFNEQPVMVRYWDHAPSELSFEPNYSDCGWIYIWDTRTPLSGLPCHAICWTAVPNDTTGTSYTRSITYKPIRVPYYCDQTPDVSYVEYQTPDGKITDDDRKDPYPLIFGVGTEDNAIVYRDVGGCSSNMADVEIRLEGREDKEDYHRLGPWTKLFSRQSGSNNQELYSEAGEAEGFLNSKDADNVYNCTGEARDGSTVVARVGLSIRPFAGINDSSRVDSKIKVTSITQEGTTVPKPGTAYTLYAPRQGSGGDYELGEIRFSDISDPSLEESGCVNIGTSYELYIEGEDNISSNYTNDDAWVEAETGITVVNKIGSNVWTPGNSGEEIVQEVYNFEGPNAVHGAGTGSGLKLEIKLEKLEDYESDRDTKVTIMRVISLGDGKYTDGDVFPIGFTRGNTFYKAGYLRMGGTKMVRGNVYKGVPSGWSVAEPRSDGGVYNVSATGWTSWANQYAVWTNNRNDNLTGRGIEIAYKSITLPAGSYTVEFGASDGGTIDVVRKDTGAFLHQGLGHSGGLAGSAYSASFTLTEETDVNVHVVVEKTGNPNWDDNPAGFAFTLTQGGTVEYHSRSADPILHGDTDAGMLLTESQWKVVWDGAKGRPFESTQGTGLWKTPGIETFRDYDFPGGAKLRFRIQSKQIDADTYHTLWTIDQVIQTGSGYNQQDADIYDKSETVKANQDVFYIYYPSQDAPVDQRISLAVMVSEVSTQIAPNPVDELRGGTTLNGWEVKEVHVPNDDMPYRVALLDGDGSKFEKDEIYTAGSGVGVQVIAGWGIKDRCALVGQYEFNKKQVTYCTARMWDDVPFFPQIIFPEISAVVSNGRIVDTQITRAGFNLNDTRMEPIKLMPDDPPTLFDHQRFQDLLIEGEVATVAMEACQGTGRRAELTPVITNGQLVGCNIVDGGAGYSSTNPPKIRIPYAVRRELTEVWPEGSAQENEPATEALFDGSPAFQKLANTPYKRIYREFDEKGNLTNEEVTDLKGFDFNEYARLKKPSYTQQFETIDKTALKSLDLTGIPRRQELDGRIKNVNNGQTVVATLTQKYVDQFDSRGKTEYEFSKDTQEEWDAAIDQAPRTFSAFQKQTIAANASENDPEGPDARESFKGNVDDDFRKTARQGTSVALTNSIPSPDPADISLESRGDRLGLDGGDAAKDAAKAVTFDNKRDQLGPDGDLDHYGVAFRNFLTADVEVPDDIWDRGESTSPSKNPGLGLGEQDLYDKAEAQISNVSGPGGRSAGAREKVMKREVNLQDLDDINKMYDDFHELMEPATSDDEKVWETVETRLDTVEGGFYRLPCADFENGKLYLMQDLCLDKRLNTFITVKLGVKYGQVAPNHGRCTQCLYDNPTVLSTYNSNKDSIDGYTIQDAFCAQRTDYIGNVPGVNPLYTPAYFITYYNNLVVDNIRDWEIEGSLEILQDFSEQAKMWAKCSQKFGNPYDGICGRTYGDLGEQYQFSPTFGSSLEDDTGTAQLADPLPSDQR</sequence>
<feature type="compositionally biased region" description="Basic and acidic residues" evidence="1">
    <location>
        <begin position="1209"/>
        <end position="1218"/>
    </location>
</feature>
<feature type="region of interest" description="Disordered" evidence="1">
    <location>
        <begin position="1234"/>
        <end position="1254"/>
    </location>
</feature>
<evidence type="ECO:0000313" key="2">
    <source>
        <dbReference type="EMBL" id="QPB07958.1"/>
    </source>
</evidence>
<feature type="region of interest" description="Disordered" evidence="1">
    <location>
        <begin position="1307"/>
        <end position="1326"/>
    </location>
</feature>
<dbReference type="KEGG" id="vg:77946654"/>
<protein>
    <submittedName>
        <fullName evidence="2">Uncharacterized protein</fullName>
    </submittedName>
</protein>
<dbReference type="EMBL" id="MW117965">
    <property type="protein sequence ID" value="QPB07958.1"/>
    <property type="molecule type" value="Genomic_DNA"/>
</dbReference>
<feature type="region of interest" description="Disordered" evidence="1">
    <location>
        <begin position="1199"/>
        <end position="1218"/>
    </location>
</feature>
<evidence type="ECO:0000256" key="1">
    <source>
        <dbReference type="SAM" id="MobiDB-lite"/>
    </source>
</evidence>
<accession>A0A873WDC2</accession>
<organism evidence="2 3">
    <name type="scientific">Synechococcus phage S-H38</name>
    <dbReference type="NCBI Taxonomy" id="2783673"/>
    <lineage>
        <taxon>Viruses</taxon>
        <taxon>Duplodnaviria</taxon>
        <taxon>Heunggongvirae</taxon>
        <taxon>Uroviricota</taxon>
        <taxon>Caudoviricetes</taxon>
        <taxon>Pantevenvirales</taxon>
        <taxon>Kyanoviridae</taxon>
        <taxon>Yellowseavirus</taxon>
        <taxon>Yellowseavirus thirtyeight</taxon>
    </lineage>
</organism>
<keyword evidence="3" id="KW-1185">Reference proteome</keyword>
<proteinExistence type="predicted"/>
<feature type="region of interest" description="Disordered" evidence="1">
    <location>
        <begin position="1569"/>
        <end position="1591"/>
    </location>
</feature>
<dbReference type="GeneID" id="77946654"/>